<dbReference type="InterPro" id="IPR027370">
    <property type="entry name" value="Znf-RING_euk"/>
</dbReference>
<evidence type="ECO:0000259" key="6">
    <source>
        <dbReference type="PROSITE" id="PS50089"/>
    </source>
</evidence>
<evidence type="ECO:0000256" key="3">
    <source>
        <dbReference type="ARBA" id="ARBA00022833"/>
    </source>
</evidence>
<keyword evidence="5" id="KW-0175">Coiled coil</keyword>
<dbReference type="GO" id="GO:0061630">
    <property type="term" value="F:ubiquitin protein ligase activity"/>
    <property type="evidence" value="ECO:0007669"/>
    <property type="project" value="TreeGrafter"/>
</dbReference>
<dbReference type="PANTHER" id="PTHR25462">
    <property type="entry name" value="BONUS, ISOFORM C-RELATED"/>
    <property type="match status" value="1"/>
</dbReference>
<dbReference type="InterPro" id="IPR013083">
    <property type="entry name" value="Znf_RING/FYVE/PHD"/>
</dbReference>
<dbReference type="OrthoDB" id="287615at2759"/>
<dbReference type="AlphaFoldDB" id="A0A8J8T448"/>
<evidence type="ECO:0000313" key="8">
    <source>
        <dbReference type="Proteomes" id="UP000785679"/>
    </source>
</evidence>
<dbReference type="Gene3D" id="3.30.40.10">
    <property type="entry name" value="Zinc/RING finger domain, C3HC4 (zinc finger)"/>
    <property type="match status" value="1"/>
</dbReference>
<keyword evidence="8" id="KW-1185">Reference proteome</keyword>
<protein>
    <recommendedName>
        <fullName evidence="6">RING-type domain-containing protein</fullName>
    </recommendedName>
</protein>
<evidence type="ECO:0000256" key="5">
    <source>
        <dbReference type="SAM" id="Coils"/>
    </source>
</evidence>
<dbReference type="PROSITE" id="PS50089">
    <property type="entry name" value="ZF_RING_2"/>
    <property type="match status" value="1"/>
</dbReference>
<feature type="coiled-coil region" evidence="5">
    <location>
        <begin position="478"/>
        <end position="549"/>
    </location>
</feature>
<dbReference type="InterPro" id="IPR001841">
    <property type="entry name" value="Znf_RING"/>
</dbReference>
<dbReference type="EMBL" id="RRYP01006021">
    <property type="protein sequence ID" value="TNV81544.1"/>
    <property type="molecule type" value="Genomic_DNA"/>
</dbReference>
<organism evidence="7 8">
    <name type="scientific">Halteria grandinella</name>
    <dbReference type="NCBI Taxonomy" id="5974"/>
    <lineage>
        <taxon>Eukaryota</taxon>
        <taxon>Sar</taxon>
        <taxon>Alveolata</taxon>
        <taxon>Ciliophora</taxon>
        <taxon>Intramacronucleata</taxon>
        <taxon>Spirotrichea</taxon>
        <taxon>Stichotrichia</taxon>
        <taxon>Sporadotrichida</taxon>
        <taxon>Halteriidae</taxon>
        <taxon>Halteria</taxon>
    </lineage>
</organism>
<feature type="domain" description="RING-type" evidence="6">
    <location>
        <begin position="266"/>
        <end position="316"/>
    </location>
</feature>
<dbReference type="PROSITE" id="PS00518">
    <property type="entry name" value="ZF_RING_1"/>
    <property type="match status" value="1"/>
</dbReference>
<feature type="coiled-coil region" evidence="5">
    <location>
        <begin position="92"/>
        <end position="126"/>
    </location>
</feature>
<keyword evidence="1" id="KW-0479">Metal-binding</keyword>
<evidence type="ECO:0000313" key="7">
    <source>
        <dbReference type="EMBL" id="TNV81544.1"/>
    </source>
</evidence>
<dbReference type="Pfam" id="PF13445">
    <property type="entry name" value="zf-RING_UBOX"/>
    <property type="match status" value="1"/>
</dbReference>
<dbReference type="SMART" id="SM00184">
    <property type="entry name" value="RING"/>
    <property type="match status" value="1"/>
</dbReference>
<name>A0A8J8T448_HALGN</name>
<dbReference type="InterPro" id="IPR047153">
    <property type="entry name" value="TRIM45/56/19-like"/>
</dbReference>
<comment type="caution">
    <text evidence="7">The sequence shown here is derived from an EMBL/GenBank/DDBJ whole genome shotgun (WGS) entry which is preliminary data.</text>
</comment>
<proteinExistence type="predicted"/>
<accession>A0A8J8T448</accession>
<dbReference type="SUPFAM" id="SSF57850">
    <property type="entry name" value="RING/U-box"/>
    <property type="match status" value="1"/>
</dbReference>
<sequence length="555" mass="65346">MNNCASAKAVQNPYLNAHINKLIQERNDSLTKIECPKHPNNELQFYDQINSAFVCTDCILQPKKYQIEIVDSVKNMLFENKQHILKSSNDFLSKYEQQIQKLKLTLESLSNNYLQKQEEISLQEGQLIQYIKNCAYDQINQLIDQETRYREIIQKELEVLRVAKVRALMPIIRLRNANEQDLATEVKLEEDIQEIQKCKQEQSKIIDESKLLRLSNEMGKLVLNLGEIMNQQQLSDLYQSYGRIFAKQLSNYIKRRHKKHTDSFSCSICFQLFSSKLSDTHCSMILPECGHTFCKECLLKIQKDNKKLKITCPLDKTFSDCIIPNFYLCSLIEDETNCKLKFRPKCVYNHQKQIQFYEANYQRFYCEECFRDQKRTSSGISLINGLYLISYDALKPKLIENIKNKIDSNCEIDLTQLQYLETPNLQEQQERLVKEQESLKKEALRKITKEFDAKIANIKVNFINDVVKDAIQIKRELIDKQQKENKEFIDKLSEFLEREEIDMKNLNIKLLKGLQLEPMSHEQIEISALQNQLSKYEQAKQSEQKSEKQQDLNSF</sequence>
<dbReference type="InterPro" id="IPR017907">
    <property type="entry name" value="Znf_RING_CS"/>
</dbReference>
<evidence type="ECO:0000256" key="4">
    <source>
        <dbReference type="PROSITE-ProRule" id="PRU00175"/>
    </source>
</evidence>
<keyword evidence="3" id="KW-0862">Zinc</keyword>
<evidence type="ECO:0000256" key="1">
    <source>
        <dbReference type="ARBA" id="ARBA00022723"/>
    </source>
</evidence>
<reference evidence="7" key="1">
    <citation type="submission" date="2019-06" db="EMBL/GenBank/DDBJ databases">
        <authorList>
            <person name="Zheng W."/>
        </authorList>
    </citation>
    <scope>NUCLEOTIDE SEQUENCE</scope>
    <source>
        <strain evidence="7">QDHG01</strain>
    </source>
</reference>
<dbReference type="PANTHER" id="PTHR25462:SF296">
    <property type="entry name" value="MEIOTIC P26, ISOFORM F"/>
    <property type="match status" value="1"/>
</dbReference>
<dbReference type="GO" id="GO:0008270">
    <property type="term" value="F:zinc ion binding"/>
    <property type="evidence" value="ECO:0007669"/>
    <property type="project" value="UniProtKB-KW"/>
</dbReference>
<evidence type="ECO:0000256" key="2">
    <source>
        <dbReference type="ARBA" id="ARBA00022771"/>
    </source>
</evidence>
<keyword evidence="2 4" id="KW-0863">Zinc-finger</keyword>
<gene>
    <name evidence="7" type="ORF">FGO68_gene13078</name>
</gene>
<dbReference type="Proteomes" id="UP000785679">
    <property type="component" value="Unassembled WGS sequence"/>
</dbReference>